<reference evidence="3" key="1">
    <citation type="journal article" date="2019" name="Int. J. Syst. Evol. Microbiol.">
        <title>The Global Catalogue of Microorganisms (GCM) 10K type strain sequencing project: providing services to taxonomists for standard genome sequencing and annotation.</title>
        <authorList>
            <consortium name="The Broad Institute Genomics Platform"/>
            <consortium name="The Broad Institute Genome Sequencing Center for Infectious Disease"/>
            <person name="Wu L."/>
            <person name="Ma J."/>
        </authorList>
    </citation>
    <scope>NUCLEOTIDE SEQUENCE [LARGE SCALE GENOMIC DNA]</scope>
    <source>
        <strain evidence="3">JCM 16014</strain>
    </source>
</reference>
<name>A0ABP5H1Q2_9ACTN</name>
<evidence type="ECO:0000313" key="3">
    <source>
        <dbReference type="Proteomes" id="UP001500751"/>
    </source>
</evidence>
<protein>
    <recommendedName>
        <fullName evidence="1">Integrase catalytic domain-containing protein</fullName>
    </recommendedName>
</protein>
<dbReference type="Pfam" id="PF13683">
    <property type="entry name" value="rve_3"/>
    <property type="match status" value="1"/>
</dbReference>
<gene>
    <name evidence="2" type="ORF">GCM10009839_87540</name>
</gene>
<keyword evidence="3" id="KW-1185">Reference proteome</keyword>
<evidence type="ECO:0000313" key="2">
    <source>
        <dbReference type="EMBL" id="GAA2062824.1"/>
    </source>
</evidence>
<organism evidence="2 3">
    <name type="scientific">Catenulispora yoronensis</name>
    <dbReference type="NCBI Taxonomy" id="450799"/>
    <lineage>
        <taxon>Bacteria</taxon>
        <taxon>Bacillati</taxon>
        <taxon>Actinomycetota</taxon>
        <taxon>Actinomycetes</taxon>
        <taxon>Catenulisporales</taxon>
        <taxon>Catenulisporaceae</taxon>
        <taxon>Catenulispora</taxon>
    </lineage>
</organism>
<feature type="domain" description="Integrase catalytic" evidence="1">
    <location>
        <begin position="5"/>
        <end position="56"/>
    </location>
</feature>
<sequence>MLRMNSLMERWVLTCRRELLDRVLIWNTRHLLHTLREFEVHYNTHRPHQGLDQAAPLRAVPTPITEPDQINRLSILRDDRLGGTLHEYRHAA</sequence>
<comment type="caution">
    <text evidence="2">The sequence shown here is derived from an EMBL/GenBank/DDBJ whole genome shotgun (WGS) entry which is preliminary data.</text>
</comment>
<proteinExistence type="predicted"/>
<accession>A0ABP5H1Q2</accession>
<dbReference type="Proteomes" id="UP001500751">
    <property type="component" value="Unassembled WGS sequence"/>
</dbReference>
<dbReference type="EMBL" id="BAAAQN010000089">
    <property type="protein sequence ID" value="GAA2062824.1"/>
    <property type="molecule type" value="Genomic_DNA"/>
</dbReference>
<evidence type="ECO:0000259" key="1">
    <source>
        <dbReference type="Pfam" id="PF13683"/>
    </source>
</evidence>
<dbReference type="InterPro" id="IPR001584">
    <property type="entry name" value="Integrase_cat-core"/>
</dbReference>